<reference evidence="2 3" key="1">
    <citation type="submission" date="2019-02" db="EMBL/GenBank/DDBJ databases">
        <title>Sequencing the genomes of 1000 actinobacteria strains.</title>
        <authorList>
            <person name="Klenk H.-P."/>
        </authorList>
    </citation>
    <scope>NUCLEOTIDE SEQUENCE [LARGE SCALE GENOMIC DNA]</scope>
    <source>
        <strain evidence="2 3">DSM 45162</strain>
    </source>
</reference>
<protein>
    <submittedName>
        <fullName evidence="2">Uncharacterized protein</fullName>
    </submittedName>
</protein>
<keyword evidence="1" id="KW-0472">Membrane</keyword>
<feature type="transmembrane region" description="Helical" evidence="1">
    <location>
        <begin position="141"/>
        <end position="159"/>
    </location>
</feature>
<dbReference type="RefSeq" id="WP_130512712.1">
    <property type="nucleotide sequence ID" value="NZ_SHKY01000001.1"/>
</dbReference>
<evidence type="ECO:0000313" key="2">
    <source>
        <dbReference type="EMBL" id="RZU54348.1"/>
    </source>
</evidence>
<dbReference type="Proteomes" id="UP000292564">
    <property type="component" value="Unassembled WGS sequence"/>
</dbReference>
<sequence length="245" mass="27221">MRPLARWPWWAVLRIAVVGLWVLAAATAWWTAPRQQSYAQARADVAAGRVTTYQWGDRWDGNTRRWFDDYGLQSSDTLGPLFAWRTPDGRWHWTDTTDFGEVMATGAALEKQYAGVGAAALAKELRDAGLDNALGDVGRPAIVTGIEASLGLLFIGVLVAGPAPRLGTRWYWFWLVTVAPYGLGMLFWMFRDHPWSRTTAAPGDEDQRDRGVRGLLLGILSAFVIGLVVLALQSLLGDRWVPQPR</sequence>
<name>A0A4Q7ZT11_9ACTN</name>
<feature type="transmembrane region" description="Helical" evidence="1">
    <location>
        <begin position="171"/>
        <end position="190"/>
    </location>
</feature>
<dbReference type="EMBL" id="SHKY01000001">
    <property type="protein sequence ID" value="RZU54348.1"/>
    <property type="molecule type" value="Genomic_DNA"/>
</dbReference>
<organism evidence="2 3">
    <name type="scientific">Krasilnikovia cinnamomea</name>
    <dbReference type="NCBI Taxonomy" id="349313"/>
    <lineage>
        <taxon>Bacteria</taxon>
        <taxon>Bacillati</taxon>
        <taxon>Actinomycetota</taxon>
        <taxon>Actinomycetes</taxon>
        <taxon>Micromonosporales</taxon>
        <taxon>Micromonosporaceae</taxon>
        <taxon>Krasilnikovia</taxon>
    </lineage>
</organism>
<dbReference type="OrthoDB" id="4775568at2"/>
<evidence type="ECO:0000256" key="1">
    <source>
        <dbReference type="SAM" id="Phobius"/>
    </source>
</evidence>
<dbReference type="AlphaFoldDB" id="A0A4Q7ZT11"/>
<feature type="transmembrane region" description="Helical" evidence="1">
    <location>
        <begin position="211"/>
        <end position="236"/>
    </location>
</feature>
<comment type="caution">
    <text evidence="2">The sequence shown here is derived from an EMBL/GenBank/DDBJ whole genome shotgun (WGS) entry which is preliminary data.</text>
</comment>
<proteinExistence type="predicted"/>
<evidence type="ECO:0000313" key="3">
    <source>
        <dbReference type="Proteomes" id="UP000292564"/>
    </source>
</evidence>
<keyword evidence="1" id="KW-1133">Transmembrane helix</keyword>
<gene>
    <name evidence="2" type="ORF">EV385_6299</name>
</gene>
<keyword evidence="1" id="KW-0812">Transmembrane</keyword>
<feature type="transmembrane region" description="Helical" evidence="1">
    <location>
        <begin position="12"/>
        <end position="32"/>
    </location>
</feature>
<keyword evidence="3" id="KW-1185">Reference proteome</keyword>
<accession>A0A4Q7ZT11</accession>